<organism evidence="3 4">
    <name type="scientific">Candidatus Nealsonbacteria bacterium CG23_combo_of_CG06-09_8_20_14_all_40_13</name>
    <dbReference type="NCBI Taxonomy" id="1974724"/>
    <lineage>
        <taxon>Bacteria</taxon>
        <taxon>Candidatus Nealsoniibacteriota</taxon>
    </lineage>
</organism>
<feature type="region of interest" description="Disordered" evidence="2">
    <location>
        <begin position="107"/>
        <end position="128"/>
    </location>
</feature>
<accession>A0A2G9YR98</accession>
<evidence type="ECO:0000256" key="1">
    <source>
        <dbReference type="ARBA" id="ARBA00044755"/>
    </source>
</evidence>
<dbReference type="InterPro" id="IPR007607">
    <property type="entry name" value="BacA/B"/>
</dbReference>
<dbReference type="PANTHER" id="PTHR35024:SF4">
    <property type="entry name" value="POLYMER-FORMING CYTOSKELETAL PROTEIN"/>
    <property type="match status" value="1"/>
</dbReference>
<dbReference type="EMBL" id="PCRM01000025">
    <property type="protein sequence ID" value="PIP21692.1"/>
    <property type="molecule type" value="Genomic_DNA"/>
</dbReference>
<dbReference type="PANTHER" id="PTHR35024">
    <property type="entry name" value="HYPOTHETICAL CYTOSOLIC PROTEIN"/>
    <property type="match status" value="1"/>
</dbReference>
<protein>
    <submittedName>
        <fullName evidence="3">Cell shape determination protein CcmA</fullName>
    </submittedName>
</protein>
<dbReference type="Pfam" id="PF04519">
    <property type="entry name" value="Bactofilin"/>
    <property type="match status" value="1"/>
</dbReference>
<evidence type="ECO:0000256" key="2">
    <source>
        <dbReference type="SAM" id="MobiDB-lite"/>
    </source>
</evidence>
<comment type="caution">
    <text evidence="3">The sequence shown here is derived from an EMBL/GenBank/DDBJ whole genome shotgun (WGS) entry which is preliminary data.</text>
</comment>
<proteinExistence type="inferred from homology"/>
<dbReference type="Proteomes" id="UP000231567">
    <property type="component" value="Unassembled WGS sequence"/>
</dbReference>
<reference evidence="3 4" key="1">
    <citation type="submission" date="2017-09" db="EMBL/GenBank/DDBJ databases">
        <title>Depth-based differentiation of microbial function through sediment-hosted aquifers and enrichment of novel symbionts in the deep terrestrial subsurface.</title>
        <authorList>
            <person name="Probst A.J."/>
            <person name="Ladd B."/>
            <person name="Jarett J.K."/>
            <person name="Geller-Mcgrath D.E."/>
            <person name="Sieber C.M."/>
            <person name="Emerson J.B."/>
            <person name="Anantharaman K."/>
            <person name="Thomas B.C."/>
            <person name="Malmstrom R."/>
            <person name="Stieglmeier M."/>
            <person name="Klingl A."/>
            <person name="Woyke T."/>
            <person name="Ryan C.M."/>
            <person name="Banfield J.F."/>
        </authorList>
    </citation>
    <scope>NUCLEOTIDE SEQUENCE [LARGE SCALE GENOMIC DNA]</scope>
    <source>
        <strain evidence="3">CG23_combo_of_CG06-09_8_20_14_all_40_13</strain>
    </source>
</reference>
<evidence type="ECO:0000313" key="3">
    <source>
        <dbReference type="EMBL" id="PIP21692.1"/>
    </source>
</evidence>
<dbReference type="AlphaFoldDB" id="A0A2G9YR98"/>
<sequence>MMAKGNAGTVIGTNVKLTGTLQDADDIAIYGRVDGEVLSAKNVLIGETATVKGPIAAKIVTVTGKVRGSINASEKLEILQGGKVYGSIATSDLIIHSKALFVGKSEMAEQEDGKVEVEEDKPEEPAVR</sequence>
<comment type="similarity">
    <text evidence="1">Belongs to the bactofilin family.</text>
</comment>
<name>A0A2G9YR98_9BACT</name>
<evidence type="ECO:0000313" key="4">
    <source>
        <dbReference type="Proteomes" id="UP000231567"/>
    </source>
</evidence>
<gene>
    <name evidence="3" type="ORF">COX39_01680</name>
</gene>